<dbReference type="EMBL" id="JAGGLD010000004">
    <property type="protein sequence ID" value="MBP2001607.1"/>
    <property type="molecule type" value="Genomic_DNA"/>
</dbReference>
<keyword evidence="3" id="KW-1185">Reference proteome</keyword>
<dbReference type="Pfam" id="PF10282">
    <property type="entry name" value="Lactonase"/>
    <property type="match status" value="1"/>
</dbReference>
<dbReference type="SUPFAM" id="SSF51004">
    <property type="entry name" value="C-terminal (heme d1) domain of cytochrome cd1-nitrite reductase"/>
    <property type="match status" value="1"/>
</dbReference>
<dbReference type="RefSeq" id="WP_209863235.1">
    <property type="nucleotide sequence ID" value="NZ_JAGGLD010000004.1"/>
</dbReference>
<dbReference type="GO" id="GO:0017057">
    <property type="term" value="F:6-phosphogluconolactonase activity"/>
    <property type="evidence" value="ECO:0007669"/>
    <property type="project" value="UniProtKB-EC"/>
</dbReference>
<dbReference type="Gene3D" id="2.130.10.10">
    <property type="entry name" value="YVTN repeat-like/Quinoprotein amine dehydrogenase"/>
    <property type="match status" value="1"/>
</dbReference>
<evidence type="ECO:0000256" key="1">
    <source>
        <dbReference type="ARBA" id="ARBA00005564"/>
    </source>
</evidence>
<accession>A0ABS4JIS4</accession>
<sequence length="359" mass="39746">MTNQLKRDDEVLLYVGSYSAPEDGGIHLTALNTKTGEIRLVHTTTGIENPSFLILNEPMDKLYAVSETEDGEVVAYNIDTAEGRLSELNRQSTGGYAPCYVSITPDHGGELFVVNYISAEVSSYQLREDWSITDVVSRIKHEGKGFDNDRQDSAHAHSIVIDQEGTFAYVSDLGLDQIVIYKIEEDGSLKVHRKIELPQGAGPRHFKIHSSHKWAYGINELNNTVTLYNYDEEEGNLEIVQHISTLPDHFTGETTTAEVAISPCGRYLYGSNRGHDSIVRYIIDESTGRLSDPQWVSSGGSGPRHFTILDEGLLVVAHQYTNNLVSFKIDPDQGLLHETGYTLSVSKPVCVTRASGLNN</sequence>
<comment type="similarity">
    <text evidence="1">Belongs to the cycloisomerase 2 family.</text>
</comment>
<comment type="caution">
    <text evidence="2">The sequence shown here is derived from an EMBL/GenBank/DDBJ whole genome shotgun (WGS) entry which is preliminary data.</text>
</comment>
<dbReference type="Proteomes" id="UP001519288">
    <property type="component" value="Unassembled WGS sequence"/>
</dbReference>
<reference evidence="2 3" key="1">
    <citation type="submission" date="2021-03" db="EMBL/GenBank/DDBJ databases">
        <title>Genomic Encyclopedia of Type Strains, Phase IV (KMG-IV): sequencing the most valuable type-strain genomes for metagenomic binning, comparative biology and taxonomic classification.</title>
        <authorList>
            <person name="Goeker M."/>
        </authorList>
    </citation>
    <scope>NUCLEOTIDE SEQUENCE [LARGE SCALE GENOMIC DNA]</scope>
    <source>
        <strain evidence="2 3">DSM 26806</strain>
    </source>
</reference>
<name>A0ABS4JIS4_9BACL</name>
<protein>
    <submittedName>
        <fullName evidence="2">6-phosphogluconolactonase</fullName>
        <ecNumber evidence="2">3.1.1.31</ecNumber>
    </submittedName>
</protein>
<proteinExistence type="inferred from homology"/>
<evidence type="ECO:0000313" key="2">
    <source>
        <dbReference type="EMBL" id="MBP2001607.1"/>
    </source>
</evidence>
<gene>
    <name evidence="2" type="ORF">J2Z69_002652</name>
</gene>
<dbReference type="InterPro" id="IPR011048">
    <property type="entry name" value="Haem_d1_sf"/>
</dbReference>
<dbReference type="EC" id="3.1.1.31" evidence="2"/>
<dbReference type="PANTHER" id="PTHR30344">
    <property type="entry name" value="6-PHOSPHOGLUCONOLACTONASE-RELATED"/>
    <property type="match status" value="1"/>
</dbReference>
<dbReference type="PANTHER" id="PTHR30344:SF1">
    <property type="entry name" value="6-PHOSPHOGLUCONOLACTONASE"/>
    <property type="match status" value="1"/>
</dbReference>
<keyword evidence="2" id="KW-0378">Hydrolase</keyword>
<dbReference type="InterPro" id="IPR019405">
    <property type="entry name" value="Lactonase_7-beta_prop"/>
</dbReference>
<evidence type="ECO:0000313" key="3">
    <source>
        <dbReference type="Proteomes" id="UP001519288"/>
    </source>
</evidence>
<dbReference type="InterPro" id="IPR050282">
    <property type="entry name" value="Cycloisomerase_2"/>
</dbReference>
<dbReference type="InterPro" id="IPR015943">
    <property type="entry name" value="WD40/YVTN_repeat-like_dom_sf"/>
</dbReference>
<organism evidence="2 3">
    <name type="scientific">Paenibacillus shirakamiensis</name>
    <dbReference type="NCBI Taxonomy" id="1265935"/>
    <lineage>
        <taxon>Bacteria</taxon>
        <taxon>Bacillati</taxon>
        <taxon>Bacillota</taxon>
        <taxon>Bacilli</taxon>
        <taxon>Bacillales</taxon>
        <taxon>Paenibacillaceae</taxon>
        <taxon>Paenibacillus</taxon>
    </lineage>
</organism>